<dbReference type="STRING" id="1121485.GCA_000426485_01878"/>
<keyword evidence="1 3" id="KW-0732">Signal</keyword>
<dbReference type="SMART" id="SM00560">
    <property type="entry name" value="LamGL"/>
    <property type="match status" value="1"/>
</dbReference>
<comment type="caution">
    <text evidence="5">The sequence shown here is derived from an EMBL/GenBank/DDBJ whole genome shotgun (WGS) entry which is preliminary data.</text>
</comment>
<evidence type="ECO:0000256" key="2">
    <source>
        <dbReference type="ARBA" id="ARBA00023157"/>
    </source>
</evidence>
<dbReference type="GO" id="GO:0005975">
    <property type="term" value="P:carbohydrate metabolic process"/>
    <property type="evidence" value="ECO:0007669"/>
    <property type="project" value="UniProtKB-ARBA"/>
</dbReference>
<name>A0A4Y8L2J7_9BACT</name>
<reference evidence="5 6" key="1">
    <citation type="submission" date="2019-03" db="EMBL/GenBank/DDBJ databases">
        <title>San Antonio Military Medical Center submission to MRSN (WRAIR), pending publication.</title>
        <authorList>
            <person name="Blyth D.M."/>
            <person name="Mccarthy S.L."/>
            <person name="Schall S.E."/>
            <person name="Stam J.A."/>
            <person name="Ong A.C."/>
            <person name="Mcgann P.T."/>
        </authorList>
    </citation>
    <scope>NUCLEOTIDE SEQUENCE [LARGE SCALE GENOMIC DNA]</scope>
    <source>
        <strain evidence="5 6">MRSN571793</strain>
    </source>
</reference>
<protein>
    <submittedName>
        <fullName evidence="5">DUF1735 domain-containing protein</fullName>
    </submittedName>
</protein>
<dbReference type="Gene3D" id="2.60.120.200">
    <property type="match status" value="1"/>
</dbReference>
<dbReference type="EMBL" id="SOML01000005">
    <property type="protein sequence ID" value="TFD96501.1"/>
    <property type="molecule type" value="Genomic_DNA"/>
</dbReference>
<dbReference type="Pfam" id="PF13385">
    <property type="entry name" value="Laminin_G_3"/>
    <property type="match status" value="1"/>
</dbReference>
<accession>A0A4Y8L2J7</accession>
<dbReference type="Proteomes" id="UP000297861">
    <property type="component" value="Unassembled WGS sequence"/>
</dbReference>
<dbReference type="OrthoDB" id="1037816at2"/>
<evidence type="ECO:0000256" key="3">
    <source>
        <dbReference type="SAM" id="SignalP"/>
    </source>
</evidence>
<organism evidence="5 6">
    <name type="scientific">Dysgonomonas capnocytophagoides</name>
    <dbReference type="NCBI Taxonomy" id="45254"/>
    <lineage>
        <taxon>Bacteria</taxon>
        <taxon>Pseudomonadati</taxon>
        <taxon>Bacteroidota</taxon>
        <taxon>Bacteroidia</taxon>
        <taxon>Bacteroidales</taxon>
        <taxon>Dysgonomonadaceae</taxon>
        <taxon>Dysgonomonas</taxon>
    </lineage>
</organism>
<dbReference type="InterPro" id="IPR006558">
    <property type="entry name" value="LamG-like"/>
</dbReference>
<evidence type="ECO:0000313" key="6">
    <source>
        <dbReference type="Proteomes" id="UP000297861"/>
    </source>
</evidence>
<proteinExistence type="predicted"/>
<dbReference type="InterPro" id="IPR013320">
    <property type="entry name" value="ConA-like_dom_sf"/>
</dbReference>
<keyword evidence="6" id="KW-1185">Reference proteome</keyword>
<keyword evidence="2" id="KW-1015">Disulfide bond</keyword>
<dbReference type="AlphaFoldDB" id="A0A4Y8L2J7"/>
<sequence length="383" mass="42159">MKIYKLYITSIIALSALFAACNDSDSFDNKTFINSSSLKEEVLIKRGIDVVEKTLQASVAQPEASDIKIVYKADASKVDKYNSLYKDHAMLLPSDNYTITEPEAVIKAGSVLSSEVKIVFKNLSTLNEDSVYVLPVSIDNVSVVGILESKQTTYYVVKGAALINTVADIEKNNLSINWAKPDVCNNLSQVTMEALFRARDYDRLISTVMGIEGRFLIRLGDANFPPSQVQIATSRGNYPDADSNKALPTNEWIHMAMTYDSGTNTMKIYINGKVQSSVTTQSIGTINLGVGGADGFYIGRSYADDRYLAGEIAECRIWNTVRTQEEIANNPYYVDPESPGLVAYWKFDDGDGNIVKDHTSNGNNAVAKNALKWNSVSLPEKSK</sequence>
<dbReference type="Gene3D" id="2.60.40.1740">
    <property type="entry name" value="hypothetical protein (bacova_03559)"/>
    <property type="match status" value="1"/>
</dbReference>
<evidence type="ECO:0000256" key="1">
    <source>
        <dbReference type="ARBA" id="ARBA00022729"/>
    </source>
</evidence>
<evidence type="ECO:0000313" key="5">
    <source>
        <dbReference type="EMBL" id="TFD96501.1"/>
    </source>
</evidence>
<gene>
    <name evidence="5" type="ORF">E2605_10080</name>
</gene>
<evidence type="ECO:0000259" key="4">
    <source>
        <dbReference type="SMART" id="SM00560"/>
    </source>
</evidence>
<feature type="signal peptide" evidence="3">
    <location>
        <begin position="1"/>
        <end position="19"/>
    </location>
</feature>
<dbReference type="Pfam" id="PF08522">
    <property type="entry name" value="BT_3987-like_N"/>
    <property type="match status" value="1"/>
</dbReference>
<dbReference type="SUPFAM" id="SSF49899">
    <property type="entry name" value="Concanavalin A-like lectins/glucanases"/>
    <property type="match status" value="1"/>
</dbReference>
<feature type="domain" description="LamG-like jellyroll fold" evidence="4">
    <location>
        <begin position="188"/>
        <end position="325"/>
    </location>
</feature>
<dbReference type="RefSeq" id="WP_134436364.1">
    <property type="nucleotide sequence ID" value="NZ_AP028867.1"/>
</dbReference>
<dbReference type="GO" id="GO:0004553">
    <property type="term" value="F:hydrolase activity, hydrolyzing O-glycosyl compounds"/>
    <property type="evidence" value="ECO:0007669"/>
    <property type="project" value="UniProtKB-ARBA"/>
</dbReference>
<dbReference type="InterPro" id="IPR013728">
    <property type="entry name" value="BT_3987-like_N"/>
</dbReference>
<dbReference type="PROSITE" id="PS51257">
    <property type="entry name" value="PROKAR_LIPOPROTEIN"/>
    <property type="match status" value="1"/>
</dbReference>
<feature type="chain" id="PRO_5021394793" evidence="3">
    <location>
        <begin position="20"/>
        <end position="383"/>
    </location>
</feature>